<dbReference type="Proteomes" id="UP000009220">
    <property type="component" value="Chromosome"/>
</dbReference>
<sequence>MAEMRQELSVTNRILRGISSGFVLTAVSTLVAVIQFRLILEYLHSDVAGIWFLFITIGAYIAFLDMGISPTIGREISFVFGFKQLDEQHKQAEVASLIATCARLFDLLSAMAFMLALMVGGWFFWCVTPVGSQSNIEIAWCIFALGGSLNLLGGPTFAALYGLGDIATERLIRSLTLLVGLAIMVFFLYLGFGIVGLAIIWSVQGLAAMLIARRILHARYPYLHGSKGVISMSMARKIALPSLKWAAMGFGAILILQTDNVVIAAVIGTPAIPSYVAAAKIVTVLMTLSLMIVSSSSPFLSKSYAAADMDTFKILLLRNVRYGMGLLVILSAFIATFGDKIINLWLGQGHFAGFPVLWTLLIMTLLEVHHVTLATGTMATGKIAFAWAALIAGGLNIIISVVLAQRLGLWGVALGTMIAQMLTNNWYAPYVTLTLFNISFWRYFSTIVVPILVLIAVSIVINVVLRYFTARYGDMVSLLISWCCTIPSTALASLVLLTTSSERQTMLRMIHNMRKTV</sequence>
<evidence type="ECO:0000256" key="3">
    <source>
        <dbReference type="ARBA" id="ARBA00022692"/>
    </source>
</evidence>
<dbReference type="InterPro" id="IPR050833">
    <property type="entry name" value="Poly_Biosynth_Transport"/>
</dbReference>
<feature type="transmembrane region" description="Helical" evidence="6">
    <location>
        <begin position="175"/>
        <end position="192"/>
    </location>
</feature>
<keyword evidence="4 6" id="KW-1133">Transmembrane helix</keyword>
<dbReference type="GO" id="GO:0005886">
    <property type="term" value="C:plasma membrane"/>
    <property type="evidence" value="ECO:0007669"/>
    <property type="project" value="UniProtKB-SubCell"/>
</dbReference>
<feature type="transmembrane region" description="Helical" evidence="6">
    <location>
        <begin position="21"/>
        <end position="43"/>
    </location>
</feature>
<evidence type="ECO:0000313" key="8">
    <source>
        <dbReference type="Proteomes" id="UP000009220"/>
    </source>
</evidence>
<reference evidence="7 8" key="1">
    <citation type="journal article" date="2011" name="J. Bacteriol.">
        <title>Draft genome of the psychrotolerant acidophile Acidithiobacillus ferrivorans SS3.</title>
        <authorList>
            <person name="Liljeqvist M."/>
            <person name="Valdes J."/>
            <person name="Holmes D.S."/>
            <person name="Dopson M."/>
        </authorList>
    </citation>
    <scope>NUCLEOTIDE SEQUENCE [LARGE SCALE GENOMIC DNA]</scope>
    <source>
        <strain evidence="7 8">SS3</strain>
    </source>
</reference>
<evidence type="ECO:0000256" key="2">
    <source>
        <dbReference type="ARBA" id="ARBA00022475"/>
    </source>
</evidence>
<keyword evidence="5 6" id="KW-0472">Membrane</keyword>
<protein>
    <submittedName>
        <fullName evidence="7">Polysaccharide biosynthesis protein</fullName>
    </submittedName>
</protein>
<dbReference type="PANTHER" id="PTHR30250:SF26">
    <property type="entry name" value="PSMA PROTEIN"/>
    <property type="match status" value="1"/>
</dbReference>
<evidence type="ECO:0000313" key="7">
    <source>
        <dbReference type="EMBL" id="AEM47331.1"/>
    </source>
</evidence>
<comment type="subcellular location">
    <subcellularLocation>
        <location evidence="1">Cell membrane</location>
        <topology evidence="1">Multi-pass membrane protein</topology>
    </subcellularLocation>
</comment>
<feature type="transmembrane region" description="Helical" evidence="6">
    <location>
        <begin position="440"/>
        <end position="465"/>
    </location>
</feature>
<keyword evidence="3 6" id="KW-0812">Transmembrane</keyword>
<feature type="transmembrane region" description="Helical" evidence="6">
    <location>
        <begin position="237"/>
        <end position="257"/>
    </location>
</feature>
<feature type="transmembrane region" description="Helical" evidence="6">
    <location>
        <begin position="350"/>
        <end position="371"/>
    </location>
</feature>
<evidence type="ECO:0000256" key="1">
    <source>
        <dbReference type="ARBA" id="ARBA00004651"/>
    </source>
</evidence>
<feature type="transmembrane region" description="Helical" evidence="6">
    <location>
        <begin position="320"/>
        <end position="338"/>
    </location>
</feature>
<feature type="transmembrane region" description="Helical" evidence="6">
    <location>
        <begin position="477"/>
        <end position="499"/>
    </location>
</feature>
<dbReference type="STRING" id="743299.Acife_1172"/>
<dbReference type="AlphaFoldDB" id="G0JPA0"/>
<feature type="transmembrane region" description="Helical" evidence="6">
    <location>
        <begin position="277"/>
        <end position="300"/>
    </location>
</feature>
<dbReference type="HOGENOM" id="CLU_522470_0_0_6"/>
<evidence type="ECO:0000256" key="4">
    <source>
        <dbReference type="ARBA" id="ARBA00022989"/>
    </source>
</evidence>
<evidence type="ECO:0000256" key="5">
    <source>
        <dbReference type="ARBA" id="ARBA00023136"/>
    </source>
</evidence>
<organism evidence="7 8">
    <name type="scientific">Acidithiobacillus ferrivorans SS3</name>
    <dbReference type="NCBI Taxonomy" id="743299"/>
    <lineage>
        <taxon>Bacteria</taxon>
        <taxon>Pseudomonadati</taxon>
        <taxon>Pseudomonadota</taxon>
        <taxon>Acidithiobacillia</taxon>
        <taxon>Acidithiobacillales</taxon>
        <taxon>Acidithiobacillaceae</taxon>
        <taxon>Acidithiobacillus</taxon>
    </lineage>
</organism>
<feature type="transmembrane region" description="Helical" evidence="6">
    <location>
        <begin position="409"/>
        <end position="428"/>
    </location>
</feature>
<evidence type="ECO:0000256" key="6">
    <source>
        <dbReference type="SAM" id="Phobius"/>
    </source>
</evidence>
<accession>G0JPA0</accession>
<dbReference type="EMBL" id="CP002985">
    <property type="protein sequence ID" value="AEM47331.1"/>
    <property type="molecule type" value="Genomic_DNA"/>
</dbReference>
<dbReference type="RefSeq" id="WP_014028588.1">
    <property type="nucleotide sequence ID" value="NC_015942.1"/>
</dbReference>
<feature type="transmembrane region" description="Helical" evidence="6">
    <location>
        <begin position="383"/>
        <end position="403"/>
    </location>
</feature>
<keyword evidence="2" id="KW-1003">Cell membrane</keyword>
<dbReference type="eggNOG" id="COG2244">
    <property type="taxonomic scope" value="Bacteria"/>
</dbReference>
<feature type="transmembrane region" description="Helical" evidence="6">
    <location>
        <begin position="49"/>
        <end position="68"/>
    </location>
</feature>
<name>G0JPA0_9PROT</name>
<feature type="transmembrane region" description="Helical" evidence="6">
    <location>
        <begin position="137"/>
        <end position="163"/>
    </location>
</feature>
<proteinExistence type="predicted"/>
<dbReference type="KEGG" id="afi:Acife_1172"/>
<gene>
    <name evidence="7" type="ORF">Acife_1172</name>
</gene>
<dbReference type="PANTHER" id="PTHR30250">
    <property type="entry name" value="PST FAMILY PREDICTED COLANIC ACID TRANSPORTER"/>
    <property type="match status" value="1"/>
</dbReference>
<feature type="transmembrane region" description="Helical" evidence="6">
    <location>
        <begin position="104"/>
        <end position="125"/>
    </location>
</feature>